<protein>
    <submittedName>
        <fullName evidence="1">Uncharacterized protein</fullName>
    </submittedName>
</protein>
<keyword evidence="2" id="KW-1185">Reference proteome</keyword>
<name>A0ABU9G8D8_9GAMM</name>
<evidence type="ECO:0000313" key="1">
    <source>
        <dbReference type="EMBL" id="MEL0614008.1"/>
    </source>
</evidence>
<sequence length="100" mass="11421">MALPLVKTIRDINDKFSYTDENPGGKRDDSLVSCGQNGSYNELQYIYDTYLAPKVALNKFTKQEALNALNSACFDISSPRTRTRFYTYIETYLGETIFPK</sequence>
<dbReference type="Proteomes" id="UP001379949">
    <property type="component" value="Unassembled WGS sequence"/>
</dbReference>
<organism evidence="1 2">
    <name type="scientific">Marinomonas arenicola</name>
    <dbReference type="NCBI Taxonomy" id="569601"/>
    <lineage>
        <taxon>Bacteria</taxon>
        <taxon>Pseudomonadati</taxon>
        <taxon>Pseudomonadota</taxon>
        <taxon>Gammaproteobacteria</taxon>
        <taxon>Oceanospirillales</taxon>
        <taxon>Oceanospirillaceae</taxon>
        <taxon>Marinomonas</taxon>
    </lineage>
</organism>
<dbReference type="EMBL" id="JBAKAR010000011">
    <property type="protein sequence ID" value="MEL0614008.1"/>
    <property type="molecule type" value="Genomic_DNA"/>
</dbReference>
<reference evidence="1 2" key="1">
    <citation type="submission" date="2024-02" db="EMBL/GenBank/DDBJ databases">
        <title>Bacteria isolated from the canopy kelp, Nereocystis luetkeana.</title>
        <authorList>
            <person name="Pfister C.A."/>
            <person name="Younker I.T."/>
            <person name="Light S.H."/>
        </authorList>
    </citation>
    <scope>NUCLEOTIDE SEQUENCE [LARGE SCALE GENOMIC DNA]</scope>
    <source>
        <strain evidence="1 2">TI.4.07</strain>
    </source>
</reference>
<proteinExistence type="predicted"/>
<gene>
    <name evidence="1" type="ORF">V6242_12710</name>
</gene>
<dbReference type="RefSeq" id="WP_341567596.1">
    <property type="nucleotide sequence ID" value="NZ_JBAKAR010000011.1"/>
</dbReference>
<accession>A0ABU9G8D8</accession>
<evidence type="ECO:0000313" key="2">
    <source>
        <dbReference type="Proteomes" id="UP001379949"/>
    </source>
</evidence>
<comment type="caution">
    <text evidence="1">The sequence shown here is derived from an EMBL/GenBank/DDBJ whole genome shotgun (WGS) entry which is preliminary data.</text>
</comment>